<dbReference type="RefSeq" id="WP_007171580.1">
    <property type="nucleotide sequence ID" value="NZ_GG770558.1"/>
</dbReference>
<keyword evidence="2" id="KW-1185">Reference proteome</keyword>
<name>D5PJP2_9MYCO</name>
<dbReference type="Proteomes" id="UP000003653">
    <property type="component" value="Unassembled WGS sequence"/>
</dbReference>
<gene>
    <name evidence="1" type="ORF">HMPREF0591_6386</name>
</gene>
<accession>D5PJP2</accession>
<dbReference type="HOGENOM" id="CLU_2881076_0_0_11"/>
<evidence type="ECO:0000313" key="1">
    <source>
        <dbReference type="EMBL" id="EFG73699.1"/>
    </source>
</evidence>
<dbReference type="EMBL" id="ADNV01000401">
    <property type="protein sequence ID" value="EFG73699.1"/>
    <property type="molecule type" value="Genomic_DNA"/>
</dbReference>
<protein>
    <submittedName>
        <fullName evidence="1">Uncharacterized protein</fullName>
    </submittedName>
</protein>
<reference evidence="1 2" key="1">
    <citation type="submission" date="2010-04" db="EMBL/GenBank/DDBJ databases">
        <authorList>
            <person name="Muzny D."/>
            <person name="Qin X."/>
            <person name="Deng J."/>
            <person name="Jiang H."/>
            <person name="Liu Y."/>
            <person name="Qu J."/>
            <person name="Song X.-Z."/>
            <person name="Zhang L."/>
            <person name="Thornton R."/>
            <person name="Coyle M."/>
            <person name="Francisco L."/>
            <person name="Jackson L."/>
            <person name="Javaid M."/>
            <person name="Korchina V."/>
            <person name="Kovar C."/>
            <person name="Mata R."/>
            <person name="Mathew T."/>
            <person name="Ngo R."/>
            <person name="Nguyen L."/>
            <person name="Nguyen N."/>
            <person name="Okwuonu G."/>
            <person name="Ongeri F."/>
            <person name="Pham C."/>
            <person name="Simmons D."/>
            <person name="Wilczek-Boney K."/>
            <person name="Hale W."/>
            <person name="Jakkamsetti A."/>
            <person name="Pham P."/>
            <person name="Ruth R."/>
            <person name="San Lucas F."/>
            <person name="Warren J."/>
            <person name="Zhang J."/>
            <person name="Zhao Z."/>
            <person name="Zhou C."/>
            <person name="Zhu D."/>
            <person name="Lee S."/>
            <person name="Bess C."/>
            <person name="Blankenburg K."/>
            <person name="Forbes L."/>
            <person name="Fu Q."/>
            <person name="Gubbala S."/>
            <person name="Hirani K."/>
            <person name="Jayaseelan J.C."/>
            <person name="Lara F."/>
            <person name="Munidasa M."/>
            <person name="Palculict T."/>
            <person name="Patil S."/>
            <person name="Pu L.-L."/>
            <person name="Saada N."/>
            <person name="Tang L."/>
            <person name="Weissenberger G."/>
            <person name="Zhu Y."/>
            <person name="Hemphill L."/>
            <person name="Shang Y."/>
            <person name="Youmans B."/>
            <person name="Ayvaz T."/>
            <person name="Ross M."/>
            <person name="Santibanez J."/>
            <person name="Aqrawi P."/>
            <person name="Gross S."/>
            <person name="Joshi V."/>
            <person name="Fowler G."/>
            <person name="Nazareth L."/>
            <person name="Reid J."/>
            <person name="Worley K."/>
            <person name="Petrosino J."/>
            <person name="Highlander S."/>
            <person name="Gibbs R."/>
        </authorList>
    </citation>
    <scope>NUCLEOTIDE SEQUENCE [LARGE SCALE GENOMIC DNA]</scope>
    <source>
        <strain evidence="1 2">ATCC BAA-614</strain>
    </source>
</reference>
<sequence length="63" mass="7487">MSDSPNRYCAELAESVEREWPAPFERTRFRRLFRNVAVAPMGMDDERDEEIRRIWRAAAESGR</sequence>
<proteinExistence type="predicted"/>
<organism evidence="1 2">
    <name type="scientific">Mycobacterium parascrofulaceum ATCC BAA-614</name>
    <dbReference type="NCBI Taxonomy" id="525368"/>
    <lineage>
        <taxon>Bacteria</taxon>
        <taxon>Bacillati</taxon>
        <taxon>Actinomycetota</taxon>
        <taxon>Actinomycetes</taxon>
        <taxon>Mycobacteriales</taxon>
        <taxon>Mycobacteriaceae</taxon>
        <taxon>Mycobacterium</taxon>
        <taxon>Mycobacterium simiae complex</taxon>
    </lineage>
</organism>
<evidence type="ECO:0000313" key="2">
    <source>
        <dbReference type="Proteomes" id="UP000003653"/>
    </source>
</evidence>
<comment type="caution">
    <text evidence="1">The sequence shown here is derived from an EMBL/GenBank/DDBJ whole genome shotgun (WGS) entry which is preliminary data.</text>
</comment>
<dbReference type="AlphaFoldDB" id="D5PJP2"/>